<evidence type="ECO:0000313" key="1">
    <source>
        <dbReference type="EMBL" id="KII64525.1"/>
    </source>
</evidence>
<gene>
    <name evidence="1" type="ORF">RF11_10894</name>
</gene>
<dbReference type="EMBL" id="JWZT01004237">
    <property type="protein sequence ID" value="KII64525.1"/>
    <property type="molecule type" value="Genomic_DNA"/>
</dbReference>
<dbReference type="Proteomes" id="UP000031668">
    <property type="component" value="Unassembled WGS sequence"/>
</dbReference>
<organism evidence="1 2">
    <name type="scientific">Thelohanellus kitauei</name>
    <name type="common">Myxosporean</name>
    <dbReference type="NCBI Taxonomy" id="669202"/>
    <lineage>
        <taxon>Eukaryota</taxon>
        <taxon>Metazoa</taxon>
        <taxon>Cnidaria</taxon>
        <taxon>Myxozoa</taxon>
        <taxon>Myxosporea</taxon>
        <taxon>Bivalvulida</taxon>
        <taxon>Platysporina</taxon>
        <taxon>Myxobolidae</taxon>
        <taxon>Thelohanellus</taxon>
    </lineage>
</organism>
<reference evidence="1 2" key="1">
    <citation type="journal article" date="2014" name="Genome Biol. Evol.">
        <title>The genome of the myxosporean Thelohanellus kitauei shows adaptations to nutrient acquisition within its fish host.</title>
        <authorList>
            <person name="Yang Y."/>
            <person name="Xiong J."/>
            <person name="Zhou Z."/>
            <person name="Huo F."/>
            <person name="Miao W."/>
            <person name="Ran C."/>
            <person name="Liu Y."/>
            <person name="Zhang J."/>
            <person name="Feng J."/>
            <person name="Wang M."/>
            <person name="Wang M."/>
            <person name="Wang L."/>
            <person name="Yao B."/>
        </authorList>
    </citation>
    <scope>NUCLEOTIDE SEQUENCE [LARGE SCALE GENOMIC DNA]</scope>
    <source>
        <strain evidence="1">Wuqing</strain>
    </source>
</reference>
<dbReference type="AlphaFoldDB" id="A0A0C2MJK7"/>
<evidence type="ECO:0000313" key="2">
    <source>
        <dbReference type="Proteomes" id="UP000031668"/>
    </source>
</evidence>
<accession>A0A0C2MJK7</accession>
<protein>
    <submittedName>
        <fullName evidence="1">Uncharacterized protein</fullName>
    </submittedName>
</protein>
<comment type="caution">
    <text evidence="1">The sequence shown here is derived from an EMBL/GenBank/DDBJ whole genome shotgun (WGS) entry which is preliminary data.</text>
</comment>
<name>A0A0C2MJK7_THEKT</name>
<proteinExistence type="predicted"/>
<keyword evidence="2" id="KW-1185">Reference proteome</keyword>
<sequence>MLHIPISEEDKRKISLCIGQGHVTFAFEVMQLINTSSKIFTEYEPDLFVIEEKNEILWDQIPEKALEYIISKFANIQKTLFIIDGSNIILQGDSSNLRDSSAYRCK</sequence>